<evidence type="ECO:0000313" key="1">
    <source>
        <dbReference type="EMBL" id="ARN56231.1"/>
    </source>
</evidence>
<gene>
    <name evidence="1" type="ORF">STSP1_00607</name>
</gene>
<keyword evidence="2" id="KW-1185">Reference proteome</keyword>
<evidence type="ECO:0000313" key="2">
    <source>
        <dbReference type="Proteomes" id="UP000193334"/>
    </source>
</evidence>
<dbReference type="STRING" id="1941349.STSP1_00607"/>
<reference evidence="1" key="1">
    <citation type="journal article" date="2018" name="Environ. Microbiol.">
        <title>Genome biology of a novel lineage of planctomycetes widespread in anoxic aquatic environments.</title>
        <authorList>
            <person name="Spring S."/>
            <person name="Bunk B."/>
            <person name="Sproer C."/>
            <person name="Rohde M."/>
            <person name="Klenk H.P."/>
        </authorList>
    </citation>
    <scope>NUCLEOTIDE SEQUENCE</scope>
    <source>
        <strain evidence="1">ST-PulAB-D4</strain>
    </source>
</reference>
<proteinExistence type="predicted"/>
<dbReference type="AlphaFoldDB" id="A0A1W6LKC5"/>
<name>A0A1W6LKC5_9BACT</name>
<accession>A0A1W6LKC5</accession>
<organism evidence="1 2">
    <name type="scientific">Sedimentisphaera salicampi</name>
    <dbReference type="NCBI Taxonomy" id="1941349"/>
    <lineage>
        <taxon>Bacteria</taxon>
        <taxon>Pseudomonadati</taxon>
        <taxon>Planctomycetota</taxon>
        <taxon>Phycisphaerae</taxon>
        <taxon>Sedimentisphaerales</taxon>
        <taxon>Sedimentisphaeraceae</taxon>
        <taxon>Sedimentisphaera</taxon>
    </lineage>
</organism>
<dbReference type="Proteomes" id="UP000193334">
    <property type="component" value="Chromosome"/>
</dbReference>
<dbReference type="KEGG" id="pbp:STSP1_00607"/>
<dbReference type="EMBL" id="CP021023">
    <property type="protein sequence ID" value="ARN56231.1"/>
    <property type="molecule type" value="Genomic_DNA"/>
</dbReference>
<sequence length="852" mass="95556">MELLSGCSLSKIKALSTAQKVISLFSRKKQLPQSLMFLFLISSVLFSAGSAVAGSEPRSSWSGVYPHLAYFNDNRECGTGAVVPWANRLWVVTYAPHSPKGSDGENLYEIDGDLNLTAHPESIGGTPAARMIHRESNQLFIGPYVVDDERNVRVIPYSKMMGRHTGIARHLFEPSSKVYYATMEEGLYEVNVNTLEVNCLIRDGNSGAPPEGIKSDLPGYHGKGLYLAQDRLVYANNGQKGPRAKTDPTIPSGALAEWYGQGDWQLVRRDQFTEVTGPGGIYGNSNSSDQLWSIGWDQRSLILALLDNGQWSFYRLPKASHTYDGAHGWNTEWPRIRDIGEEELLMNMHGMFWQFPKSFSREDRSGIRPMSTYLMVLGDFAQWREKVVLGCNVTARSEFLNTLNAKGDMASPGQSQSNLRFISSDQLDSFGKPIGRGAVWLNDSVKKQQASDPYLFAGFENRSVHLVHQQDKPVEFIFEVDKLGDGSWEHLKTVTVDSGGYKWTAFSASDKGEWIRVHTNKDCERVTVFFQYSSHEKRTTQPDKMFDGIAKADSSALCGGYIRARGENKKTLQFSAKIRENGKVKNAGYYEMMLDSKGSMILCRVDDEEAHAFMQENMEVPRDVISVDQASLIYVDEKGKRFRLPKGDKSFDKTGPVGLERISREVVTERDLFNAHGTFYELPAKNAGGFSKIRPVATHNRRIADYCSWRGLLILSGIADNAPESNKHIIRSEDGKVALWVGAVDDLWEFGKPVGRGGPWKDTHVKAGEPSDPYLMTGYEHKTLELSHKNDEPVEVCIEVDIDGQGTWKTYRKIQIPADCTVKHRFPEGFNAYWVRTTADTDTVATAYFIYE</sequence>
<protein>
    <submittedName>
        <fullName evidence="1">Uncharacterized protein</fullName>
    </submittedName>
</protein>